<feature type="region of interest" description="Disordered" evidence="1">
    <location>
        <begin position="1"/>
        <end position="29"/>
    </location>
</feature>
<sequence>MASVTIAHSLAEVGPEPQSPHPLPALQQGGQARAYLGIAVYAPRHPPTCLPRPH</sequence>
<dbReference type="AlphaFoldDB" id="A0A316UTE0"/>
<accession>A0A316UTE0</accession>
<dbReference type="EMBL" id="KZ819669">
    <property type="protein sequence ID" value="PWN27173.1"/>
    <property type="molecule type" value="Genomic_DNA"/>
</dbReference>
<evidence type="ECO:0000313" key="2">
    <source>
        <dbReference type="EMBL" id="PWN27173.1"/>
    </source>
</evidence>
<evidence type="ECO:0000313" key="3">
    <source>
        <dbReference type="Proteomes" id="UP000245884"/>
    </source>
</evidence>
<proteinExistence type="predicted"/>
<gene>
    <name evidence="2" type="ORF">BDZ90DRAFT_232729</name>
</gene>
<dbReference type="GeneID" id="37028189"/>
<name>A0A316UTE0_9BASI</name>
<evidence type="ECO:0000256" key="1">
    <source>
        <dbReference type="SAM" id="MobiDB-lite"/>
    </source>
</evidence>
<dbReference type="Proteomes" id="UP000245884">
    <property type="component" value="Unassembled WGS sequence"/>
</dbReference>
<keyword evidence="3" id="KW-1185">Reference proteome</keyword>
<dbReference type="RefSeq" id="XP_025361785.1">
    <property type="nucleotide sequence ID" value="XM_025506366.1"/>
</dbReference>
<organism evidence="2 3">
    <name type="scientific">Jaminaea rosea</name>
    <dbReference type="NCBI Taxonomy" id="1569628"/>
    <lineage>
        <taxon>Eukaryota</taxon>
        <taxon>Fungi</taxon>
        <taxon>Dikarya</taxon>
        <taxon>Basidiomycota</taxon>
        <taxon>Ustilaginomycotina</taxon>
        <taxon>Exobasidiomycetes</taxon>
        <taxon>Microstromatales</taxon>
        <taxon>Microstromatales incertae sedis</taxon>
        <taxon>Jaminaea</taxon>
    </lineage>
</organism>
<protein>
    <submittedName>
        <fullName evidence="2">Uncharacterized protein</fullName>
    </submittedName>
</protein>
<reference evidence="2 3" key="1">
    <citation type="journal article" date="2018" name="Mol. Biol. Evol.">
        <title>Broad Genomic Sampling Reveals a Smut Pathogenic Ancestry of the Fungal Clade Ustilaginomycotina.</title>
        <authorList>
            <person name="Kijpornyongpan T."/>
            <person name="Mondo S.J."/>
            <person name="Barry K."/>
            <person name="Sandor L."/>
            <person name="Lee J."/>
            <person name="Lipzen A."/>
            <person name="Pangilinan J."/>
            <person name="LaButti K."/>
            <person name="Hainaut M."/>
            <person name="Henrissat B."/>
            <person name="Grigoriev I.V."/>
            <person name="Spatafora J.W."/>
            <person name="Aime M.C."/>
        </authorList>
    </citation>
    <scope>NUCLEOTIDE SEQUENCE [LARGE SCALE GENOMIC DNA]</scope>
    <source>
        <strain evidence="2 3">MCA 5214</strain>
    </source>
</reference>